<evidence type="ECO:0000256" key="7">
    <source>
        <dbReference type="SAM" id="MobiDB-lite"/>
    </source>
</evidence>
<dbReference type="GO" id="GO:0005737">
    <property type="term" value="C:cytoplasm"/>
    <property type="evidence" value="ECO:0007669"/>
    <property type="project" value="TreeGrafter"/>
</dbReference>
<accession>A0A9P1D414</accession>
<evidence type="ECO:0000256" key="6">
    <source>
        <dbReference type="ARBA" id="ARBA00023136"/>
    </source>
</evidence>
<gene>
    <name evidence="10" type="ORF">C1SCF055_LOCUS29309</name>
</gene>
<comment type="caution">
    <text evidence="10">The sequence shown here is derived from an EMBL/GenBank/DDBJ whole genome shotgun (WGS) entry which is preliminary data.</text>
</comment>
<dbReference type="InterPro" id="IPR005821">
    <property type="entry name" value="Ion_trans_dom"/>
</dbReference>
<evidence type="ECO:0000313" key="11">
    <source>
        <dbReference type="EMBL" id="CAL4790751.1"/>
    </source>
</evidence>
<reference evidence="11 12" key="2">
    <citation type="submission" date="2024-05" db="EMBL/GenBank/DDBJ databases">
        <authorList>
            <person name="Chen Y."/>
            <person name="Shah S."/>
            <person name="Dougan E. K."/>
            <person name="Thang M."/>
            <person name="Chan C."/>
        </authorList>
    </citation>
    <scope>NUCLEOTIDE SEQUENCE [LARGE SCALE GENOMIC DNA]</scope>
</reference>
<dbReference type="InterPro" id="IPR036770">
    <property type="entry name" value="Ankyrin_rpt-contain_sf"/>
</dbReference>
<dbReference type="Gene3D" id="1.25.40.20">
    <property type="entry name" value="Ankyrin repeat-containing domain"/>
    <property type="match status" value="1"/>
</dbReference>
<dbReference type="EMBL" id="CAMXCT010003268">
    <property type="protein sequence ID" value="CAI4003439.1"/>
    <property type="molecule type" value="Genomic_DNA"/>
</dbReference>
<dbReference type="Pfam" id="PF00520">
    <property type="entry name" value="Ion_trans"/>
    <property type="match status" value="1"/>
</dbReference>
<feature type="transmembrane region" description="Helical" evidence="8">
    <location>
        <begin position="610"/>
        <end position="628"/>
    </location>
</feature>
<evidence type="ECO:0000256" key="4">
    <source>
        <dbReference type="ARBA" id="ARBA00022989"/>
    </source>
</evidence>
<dbReference type="EMBL" id="CAMXCT020003268">
    <property type="protein sequence ID" value="CAL1156814.1"/>
    <property type="molecule type" value="Genomic_DNA"/>
</dbReference>
<feature type="region of interest" description="Disordered" evidence="7">
    <location>
        <begin position="44"/>
        <end position="76"/>
    </location>
</feature>
<evidence type="ECO:0000256" key="5">
    <source>
        <dbReference type="ARBA" id="ARBA00023043"/>
    </source>
</evidence>
<feature type="transmembrane region" description="Helical" evidence="8">
    <location>
        <begin position="661"/>
        <end position="682"/>
    </location>
</feature>
<keyword evidence="3" id="KW-0677">Repeat</keyword>
<organism evidence="10">
    <name type="scientific">Cladocopium goreaui</name>
    <dbReference type="NCBI Taxonomy" id="2562237"/>
    <lineage>
        <taxon>Eukaryota</taxon>
        <taxon>Sar</taxon>
        <taxon>Alveolata</taxon>
        <taxon>Dinophyceae</taxon>
        <taxon>Suessiales</taxon>
        <taxon>Symbiodiniaceae</taxon>
        <taxon>Cladocopium</taxon>
    </lineage>
</organism>
<dbReference type="PANTHER" id="PTHR24198">
    <property type="entry name" value="ANKYRIN REPEAT AND PROTEIN KINASE DOMAIN-CONTAINING PROTEIN"/>
    <property type="match status" value="1"/>
</dbReference>
<dbReference type="GO" id="GO:0016020">
    <property type="term" value="C:membrane"/>
    <property type="evidence" value="ECO:0007669"/>
    <property type="project" value="UniProtKB-SubCell"/>
</dbReference>
<feature type="domain" description="Ion transport" evidence="9">
    <location>
        <begin position="483"/>
        <end position="691"/>
    </location>
</feature>
<evidence type="ECO:0000313" key="10">
    <source>
        <dbReference type="EMBL" id="CAI4003439.1"/>
    </source>
</evidence>
<dbReference type="InterPro" id="IPR002110">
    <property type="entry name" value="Ankyrin_rpt"/>
</dbReference>
<name>A0A9P1D414_9DINO</name>
<keyword evidence="6 8" id="KW-0472">Membrane</keyword>
<evidence type="ECO:0000313" key="12">
    <source>
        <dbReference type="Proteomes" id="UP001152797"/>
    </source>
</evidence>
<sequence length="815" mass="90758">MGSCSRNCATDDAKQMEQLGSSISFHVGIFGAAAELSMNCDTAPLLETGESSGDPRTRTLLETGGSSGDPRTRKPWNGNDLREFVWNSKPCCGNALHMAIAEGDRDEVVRILRSTSNPEDLCRAPFSCQTAWTPQFSGGSPISSHVQLAGEAIHAAASGGHLEILKDLLAHRASLEAPVLKDGVAYCGVLHAALLGDGPGLEAVVKFLLSKTELTCTAAGKHPLHFAAMAGNPSLICLVRHFMKKQGITEADIAGATSEKDLNSIELQAPLTLAIQMATMKMKDLVLSAEPSSYSLKLFMKDCPEAVPLFLQRMKNLGILKDVLQQANLTSLDVAAVLRESVSAAESILDCATTRPLCDEEHYPLPRNVSFAARNYEQAVWNMLNRGMWSVEVFTVLDSYDAWHYRGWKSAWHQTLTNTKFGRPIRAPEIRVCHIRDLISPQLFVALASSDTDCKIFGNRCVAFLVAHVFENHAGPVEFVRCLVNLWILILLNLHTWYLHEPESMQSAVIVVSVRFLAAQSVVEIIWEGVQFYGYASIGQARDYLKFENFNDFFWAVLPSYLWYDPQCEVVMLLTIFLYWSRILLFASFCEPIGRTLQPFTNILQNLGPVLFITLIAFAAFSHAFFSLRRSSFDESLYGSFVTLIAAGLPSEPSDNELQAILLYVSVTFFTVFILNIFIGVIGEEYSRLKEECDLGFKQLRAKMCMEYILRKHFFQIHICSKTMSKLVCLTALSIGLTIQFISVCNNGHRYANLEGASYVMLLCFMHGAFYNSPGSHKLVAPDEDDPSYFWYCCEAEREVVEQADLREIDLNIET</sequence>
<evidence type="ECO:0000259" key="9">
    <source>
        <dbReference type="Pfam" id="PF00520"/>
    </source>
</evidence>
<dbReference type="AlphaFoldDB" id="A0A9P1D414"/>
<evidence type="ECO:0000256" key="8">
    <source>
        <dbReference type="SAM" id="Phobius"/>
    </source>
</evidence>
<keyword evidence="4 8" id="KW-1133">Transmembrane helix</keyword>
<proteinExistence type="predicted"/>
<evidence type="ECO:0000256" key="1">
    <source>
        <dbReference type="ARBA" id="ARBA00004141"/>
    </source>
</evidence>
<dbReference type="Proteomes" id="UP001152797">
    <property type="component" value="Unassembled WGS sequence"/>
</dbReference>
<dbReference type="OrthoDB" id="5314041at2759"/>
<keyword evidence="12" id="KW-1185">Reference proteome</keyword>
<dbReference type="SUPFAM" id="SSF48403">
    <property type="entry name" value="Ankyrin repeat"/>
    <property type="match status" value="1"/>
</dbReference>
<keyword evidence="2 8" id="KW-0812">Transmembrane</keyword>
<reference evidence="10" key="1">
    <citation type="submission" date="2022-10" db="EMBL/GenBank/DDBJ databases">
        <authorList>
            <person name="Chen Y."/>
            <person name="Dougan E. K."/>
            <person name="Chan C."/>
            <person name="Rhodes N."/>
            <person name="Thang M."/>
        </authorList>
    </citation>
    <scope>NUCLEOTIDE SEQUENCE</scope>
</reference>
<dbReference type="PANTHER" id="PTHR24198:SF165">
    <property type="entry name" value="ANKYRIN REPEAT-CONTAINING PROTEIN-RELATED"/>
    <property type="match status" value="1"/>
</dbReference>
<keyword evidence="5" id="KW-0040">ANK repeat</keyword>
<protein>
    <submittedName>
        <fullName evidence="11">Ion transport domain-containing protein</fullName>
    </submittedName>
</protein>
<evidence type="ECO:0000256" key="3">
    <source>
        <dbReference type="ARBA" id="ARBA00022737"/>
    </source>
</evidence>
<dbReference type="SMART" id="SM00248">
    <property type="entry name" value="ANK"/>
    <property type="match status" value="3"/>
</dbReference>
<comment type="subcellular location">
    <subcellularLocation>
        <location evidence="1">Membrane</location>
        <topology evidence="1">Multi-pass membrane protein</topology>
    </subcellularLocation>
</comment>
<evidence type="ECO:0000256" key="2">
    <source>
        <dbReference type="ARBA" id="ARBA00022692"/>
    </source>
</evidence>
<dbReference type="GO" id="GO:0005216">
    <property type="term" value="F:monoatomic ion channel activity"/>
    <property type="evidence" value="ECO:0007669"/>
    <property type="project" value="InterPro"/>
</dbReference>
<feature type="transmembrane region" description="Helical" evidence="8">
    <location>
        <begin position="570"/>
        <end position="589"/>
    </location>
</feature>
<dbReference type="EMBL" id="CAMXCT030003268">
    <property type="protein sequence ID" value="CAL4790751.1"/>
    <property type="molecule type" value="Genomic_DNA"/>
</dbReference>